<protein>
    <submittedName>
        <fullName evidence="1">Uncharacterized protein</fullName>
    </submittedName>
</protein>
<reference evidence="1 2" key="1">
    <citation type="submission" date="2014-11" db="EMBL/GenBank/DDBJ databases">
        <authorList>
            <person name="Wibberg Daniel"/>
        </authorList>
    </citation>
    <scope>NUCLEOTIDE SEQUENCE [LARGE SCALE GENOMIC DNA]</scope>
    <source>
        <strain evidence="1">Rhizoctonia solani AG1-IB 7/3/14</strain>
    </source>
</reference>
<sequence>MRICADDDDNQDIIPTFIKPRHGVKHEPATRTLGTNIPKEAFDQVQRSVMVLRLADGYTRPRYPNLALCTC</sequence>
<dbReference type="EMBL" id="LN679163">
    <property type="protein sequence ID" value="CEL62218.1"/>
    <property type="molecule type" value="Genomic_DNA"/>
</dbReference>
<keyword evidence="2" id="KW-1185">Reference proteome</keyword>
<evidence type="ECO:0000313" key="1">
    <source>
        <dbReference type="EMBL" id="CEL62218.1"/>
    </source>
</evidence>
<accession>A0A0B7G151</accession>
<organism evidence="1 2">
    <name type="scientific">Thanatephorus cucumeris (strain AG1-IB / isolate 7/3/14)</name>
    <name type="common">Lettuce bottom rot fungus</name>
    <name type="synonym">Rhizoctonia solani</name>
    <dbReference type="NCBI Taxonomy" id="1108050"/>
    <lineage>
        <taxon>Eukaryota</taxon>
        <taxon>Fungi</taxon>
        <taxon>Dikarya</taxon>
        <taxon>Basidiomycota</taxon>
        <taxon>Agaricomycotina</taxon>
        <taxon>Agaricomycetes</taxon>
        <taxon>Cantharellales</taxon>
        <taxon>Ceratobasidiaceae</taxon>
        <taxon>Rhizoctonia</taxon>
        <taxon>Rhizoctonia solani AG-1</taxon>
    </lineage>
</organism>
<name>A0A0B7G151_THACB</name>
<dbReference type="AlphaFoldDB" id="A0A0B7G151"/>
<dbReference type="Proteomes" id="UP000059188">
    <property type="component" value="Unassembled WGS sequence"/>
</dbReference>
<evidence type="ECO:0000313" key="2">
    <source>
        <dbReference type="Proteomes" id="UP000059188"/>
    </source>
</evidence>
<gene>
    <name evidence="1" type="ORF">RSOLAG1IB_10292</name>
</gene>
<proteinExistence type="predicted"/>